<dbReference type="InterPro" id="IPR048394">
    <property type="entry name" value="FakA-like_M"/>
</dbReference>
<dbReference type="AlphaFoldDB" id="A0A0E4C9M8"/>
<proteinExistence type="predicted"/>
<dbReference type="InterPro" id="IPR033470">
    <property type="entry name" value="FakA-like_C"/>
</dbReference>
<name>A0A0E4C9M8_9FIRM</name>
<dbReference type="NCBIfam" id="TIGR03599">
    <property type="entry name" value="YloV"/>
    <property type="match status" value="1"/>
</dbReference>
<sequence>MSLHSITGNDLVRCVKAGCIKLEHNRDQVDALNVFPVPDGDTGTNMYLTLLSAVKEGEKHSSEPLGKVAKAISMGSLMGARGNSGVILSQIFRGIAKVLEGKEEANAQDLAQALKAGSDTAYKAVMKPVEGTILTVIREIARACEKEAEVGRDIMETLLAGLQEGHRTLEKTPNMLPVLKEAGVVDSGGRGLLYFLEGAIDGLAQEKEIQLDTYMEKLTMSPAGSIISGDIDLDFQYCTELLIKGENLDPDDVKDHLKPLGDSMLVVGGDEILKVHIHSNHPGKVLETALQFGHLSDIKINNMLEEVHENRHNFAAEKPDYAKKIGIVAVGAGDGVIGILSSLGVDIVVQGGQTMNPSTEDILIACNEVSAPEVIVLPNNKNIIMAAQQVKDICSKKIKIVASRSVMEAISALIAYNPEGDLEEVAAAMAAEMQKTSYAEVTQAVKDSAINGLNIEEGDIIGMVDGKIRLKGVTADDVVLDLLKEMATEESELITLLYGNGVEEAAAEALKDEISRLYPDCDVEMHYGGQPHYTYLLSVE</sequence>
<dbReference type="InterPro" id="IPR004007">
    <property type="entry name" value="DhaL_dom"/>
</dbReference>
<dbReference type="PANTHER" id="PTHR33434">
    <property type="entry name" value="DEGV DOMAIN-CONTAINING PROTEIN DR_1986-RELATED"/>
    <property type="match status" value="1"/>
</dbReference>
<feature type="domain" description="DhaL" evidence="1">
    <location>
        <begin position="9"/>
        <end position="201"/>
    </location>
</feature>
<dbReference type="STRING" id="690567.2484"/>
<evidence type="ECO:0000313" key="2">
    <source>
        <dbReference type="EMBL" id="CFY04739.1"/>
    </source>
</evidence>
<dbReference type="PROSITE" id="PS51480">
    <property type="entry name" value="DHAL"/>
    <property type="match status" value="1"/>
</dbReference>
<accession>A0A0E4C9M8</accession>
<keyword evidence="3" id="KW-1185">Reference proteome</keyword>
<dbReference type="SMART" id="SM01120">
    <property type="entry name" value="Dak2"/>
    <property type="match status" value="1"/>
</dbReference>
<dbReference type="InterPro" id="IPR019986">
    <property type="entry name" value="YloV-like"/>
</dbReference>
<protein>
    <submittedName>
        <fullName evidence="2">DhaL domain</fullName>
    </submittedName>
</protein>
<evidence type="ECO:0000259" key="1">
    <source>
        <dbReference type="PROSITE" id="PS51480"/>
    </source>
</evidence>
<gene>
    <name evidence="2" type="ORF">2484</name>
</gene>
<evidence type="ECO:0000313" key="3">
    <source>
        <dbReference type="Proteomes" id="UP000045545"/>
    </source>
</evidence>
<dbReference type="InterPro" id="IPR036117">
    <property type="entry name" value="DhaL_dom_sf"/>
</dbReference>
<dbReference type="Pfam" id="PF02734">
    <property type="entry name" value="Dak2"/>
    <property type="match status" value="1"/>
</dbReference>
<dbReference type="InterPro" id="IPR050270">
    <property type="entry name" value="DegV_domain_contain"/>
</dbReference>
<dbReference type="RefSeq" id="WP_052729784.1">
    <property type="nucleotide sequence ID" value="NZ_CGIH01000049.1"/>
</dbReference>
<dbReference type="OrthoDB" id="9760324at2"/>
<dbReference type="SMART" id="SM01121">
    <property type="entry name" value="Dak1_2"/>
    <property type="match status" value="1"/>
</dbReference>
<organism evidence="2 3">
    <name type="scientific">Syntrophomonas zehnderi OL-4</name>
    <dbReference type="NCBI Taxonomy" id="690567"/>
    <lineage>
        <taxon>Bacteria</taxon>
        <taxon>Bacillati</taxon>
        <taxon>Bacillota</taxon>
        <taxon>Clostridia</taxon>
        <taxon>Eubacteriales</taxon>
        <taxon>Syntrophomonadaceae</taxon>
        <taxon>Syntrophomonas</taxon>
    </lineage>
</organism>
<dbReference type="Pfam" id="PF13684">
    <property type="entry name" value="FakA-like_C"/>
    <property type="match status" value="1"/>
</dbReference>
<dbReference type="Proteomes" id="UP000045545">
    <property type="component" value="Unassembled WGS sequence"/>
</dbReference>
<dbReference type="SUPFAM" id="SSF101473">
    <property type="entry name" value="DhaL-like"/>
    <property type="match status" value="1"/>
</dbReference>
<dbReference type="PANTHER" id="PTHR33434:SF4">
    <property type="entry name" value="PHOSPHATASE PROTEIN"/>
    <property type="match status" value="1"/>
</dbReference>
<dbReference type="GO" id="GO:0004371">
    <property type="term" value="F:glycerone kinase activity"/>
    <property type="evidence" value="ECO:0007669"/>
    <property type="project" value="InterPro"/>
</dbReference>
<dbReference type="EMBL" id="CGIH01000049">
    <property type="protein sequence ID" value="CFY04739.1"/>
    <property type="molecule type" value="Genomic_DNA"/>
</dbReference>
<dbReference type="Pfam" id="PF21645">
    <property type="entry name" value="FakA-like_M"/>
    <property type="match status" value="1"/>
</dbReference>
<dbReference type="GO" id="GO:0006071">
    <property type="term" value="P:glycerol metabolic process"/>
    <property type="evidence" value="ECO:0007669"/>
    <property type="project" value="InterPro"/>
</dbReference>
<dbReference type="Gene3D" id="1.25.40.340">
    <property type="match status" value="1"/>
</dbReference>
<reference evidence="2 3" key="1">
    <citation type="submission" date="2015-03" db="EMBL/GenBank/DDBJ databases">
        <authorList>
            <person name="Murphy D."/>
        </authorList>
    </citation>
    <scope>NUCLEOTIDE SEQUENCE [LARGE SCALE GENOMIC DNA]</scope>
    <source>
        <strain evidence="2 3">OL-4</strain>
    </source>
</reference>